<dbReference type="InterPro" id="IPR038247">
    <property type="entry name" value="Jag_N_dom_sf"/>
</dbReference>
<dbReference type="GO" id="GO:0003723">
    <property type="term" value="F:RNA binding"/>
    <property type="evidence" value="ECO:0007669"/>
    <property type="project" value="UniProtKB-UniRule"/>
</dbReference>
<comment type="caution">
    <text evidence="8">The sequence shown here is derived from an EMBL/GenBank/DDBJ whole genome shotgun (WGS) entry which is preliminary data.</text>
</comment>
<evidence type="ECO:0000256" key="2">
    <source>
        <dbReference type="ARBA" id="ARBA00022884"/>
    </source>
</evidence>
<dbReference type="CDD" id="cd02414">
    <property type="entry name" value="KH-II_Jag"/>
    <property type="match status" value="1"/>
</dbReference>
<protein>
    <recommendedName>
        <fullName evidence="6">RNA-binding protein KhpB</fullName>
    </recommendedName>
    <alternativeName>
        <fullName evidence="6">RNA-binding protein EloR</fullName>
    </alternativeName>
</protein>
<comment type="subunit">
    <text evidence="6">Forms a complex with KhpA.</text>
</comment>
<evidence type="ECO:0000313" key="8">
    <source>
        <dbReference type="EMBL" id="OAS83139.1"/>
    </source>
</evidence>
<evidence type="ECO:0000256" key="1">
    <source>
        <dbReference type="ARBA" id="ARBA00022490"/>
    </source>
</evidence>
<keyword evidence="2 6" id="KW-0694">RNA-binding</keyword>
<dbReference type="RefSeq" id="WP_066338777.1">
    <property type="nucleotide sequence ID" value="NZ_LWSG01000043.1"/>
</dbReference>
<keyword evidence="9" id="KW-1185">Reference proteome</keyword>
<evidence type="ECO:0000259" key="7">
    <source>
        <dbReference type="PROSITE" id="PS51061"/>
    </source>
</evidence>
<dbReference type="SMART" id="SM00393">
    <property type="entry name" value="R3H"/>
    <property type="match status" value="1"/>
</dbReference>
<dbReference type="InterPro" id="IPR001374">
    <property type="entry name" value="R3H_dom"/>
</dbReference>
<keyword evidence="3 6" id="KW-0133">Cell shape</keyword>
<keyword evidence="4 6" id="KW-0143">Chaperone</keyword>
<dbReference type="AlphaFoldDB" id="A0A179SQI4"/>
<dbReference type="HAMAP" id="MF_00867">
    <property type="entry name" value="KhpB"/>
    <property type="match status" value="1"/>
</dbReference>
<dbReference type="SMART" id="SM01245">
    <property type="entry name" value="Jag_N"/>
    <property type="match status" value="1"/>
</dbReference>
<dbReference type="InterPro" id="IPR015946">
    <property type="entry name" value="KH_dom-like_a/b"/>
</dbReference>
<dbReference type="InterPro" id="IPR034079">
    <property type="entry name" value="R3H_KhpB"/>
</dbReference>
<organism evidence="8 9">
    <name type="scientific">Metabacillus litoralis</name>
    <dbReference type="NCBI Taxonomy" id="152268"/>
    <lineage>
        <taxon>Bacteria</taxon>
        <taxon>Bacillati</taxon>
        <taxon>Bacillota</taxon>
        <taxon>Bacilli</taxon>
        <taxon>Bacillales</taxon>
        <taxon>Bacillaceae</taxon>
        <taxon>Metabacillus</taxon>
    </lineage>
</organism>
<dbReference type="Pfam" id="PF01424">
    <property type="entry name" value="R3H"/>
    <property type="match status" value="1"/>
</dbReference>
<dbReference type="Pfam" id="PF13083">
    <property type="entry name" value="KH_KhpA-B"/>
    <property type="match status" value="1"/>
</dbReference>
<comment type="function">
    <text evidence="6">A probable RNA chaperone. Forms a complex with KhpA which binds to cellular RNA and controls its expression. Plays a role in peptidoglycan (PG) homeostasis and cell length regulation.</text>
</comment>
<dbReference type="GO" id="GO:0008360">
    <property type="term" value="P:regulation of cell shape"/>
    <property type="evidence" value="ECO:0007669"/>
    <property type="project" value="UniProtKB-KW"/>
</dbReference>
<evidence type="ECO:0000256" key="3">
    <source>
        <dbReference type="ARBA" id="ARBA00022960"/>
    </source>
</evidence>
<dbReference type="Gene3D" id="3.30.300.20">
    <property type="match status" value="1"/>
</dbReference>
<gene>
    <name evidence="6" type="primary">khpB</name>
    <name evidence="6" type="synonym">eloR</name>
    <name evidence="8" type="ORF">A6K24_11015</name>
</gene>
<evidence type="ECO:0000256" key="6">
    <source>
        <dbReference type="HAMAP-Rule" id="MF_00867"/>
    </source>
</evidence>
<dbReference type="EMBL" id="LWSG01000043">
    <property type="protein sequence ID" value="OAS83139.1"/>
    <property type="molecule type" value="Genomic_DNA"/>
</dbReference>
<dbReference type="InterPro" id="IPR038008">
    <property type="entry name" value="Jag_KH"/>
</dbReference>
<feature type="domain" description="R3H" evidence="7">
    <location>
        <begin position="140"/>
        <end position="206"/>
    </location>
</feature>
<dbReference type="CDD" id="cd02644">
    <property type="entry name" value="R3H_jag"/>
    <property type="match status" value="1"/>
</dbReference>
<dbReference type="STRING" id="152268.A6K24_11015"/>
<dbReference type="SUPFAM" id="SSF82708">
    <property type="entry name" value="R3H domain"/>
    <property type="match status" value="1"/>
</dbReference>
<dbReference type="InterPro" id="IPR039247">
    <property type="entry name" value="KhpB"/>
</dbReference>
<dbReference type="GO" id="GO:0009252">
    <property type="term" value="P:peptidoglycan biosynthetic process"/>
    <property type="evidence" value="ECO:0007669"/>
    <property type="project" value="UniProtKB-UniRule"/>
</dbReference>
<sequence length="211" mass="23731">MKEITANGLTVNEAVEVALKQLEATREEVEITVLDEGKKGIFGIFGKRSASVIVKLIDDPVKEAHLFLSNVTKKMGIDAQIKIKRAGKIVTFQLSGDKMAVLIGKRGQTLNSLQYLTQLVANRYSNFYLQIVIDAENYRERRKDTLNQLAARLARQVIRSSKNVSLEPMPSYERKIIHAALSEFKELKTYSVGEEPNRHLVISLKAKTDSK</sequence>
<keyword evidence="5 6" id="KW-0961">Cell wall biogenesis/degradation</keyword>
<evidence type="ECO:0000313" key="9">
    <source>
        <dbReference type="Proteomes" id="UP000078534"/>
    </source>
</evidence>
<comment type="domain">
    <text evidence="6">Has an N-terminal Jag-N domain and 2 RNA-binding domains (KH and R3H).</text>
</comment>
<dbReference type="NCBIfam" id="NF041568">
    <property type="entry name" value="Jag_EloR"/>
    <property type="match status" value="1"/>
</dbReference>
<feature type="region of interest" description="Jag_N domain" evidence="6">
    <location>
        <begin position="5"/>
        <end position="55"/>
    </location>
</feature>
<accession>A0A179SQI4</accession>
<dbReference type="InterPro" id="IPR036867">
    <property type="entry name" value="R3H_dom_sf"/>
</dbReference>
<dbReference type="Gene3D" id="3.30.1370.50">
    <property type="entry name" value="R3H-like domain"/>
    <property type="match status" value="1"/>
</dbReference>
<evidence type="ECO:0000256" key="5">
    <source>
        <dbReference type="ARBA" id="ARBA00023316"/>
    </source>
</evidence>
<comment type="similarity">
    <text evidence="6">Belongs to the KhpB RNA-binding protein family.</text>
</comment>
<dbReference type="OrthoDB" id="9794483at2"/>
<dbReference type="Proteomes" id="UP000078534">
    <property type="component" value="Unassembled WGS sequence"/>
</dbReference>
<comment type="subcellular location">
    <subcellularLocation>
        <location evidence="6">Cytoplasm</location>
    </subcellularLocation>
</comment>
<name>A0A179SQI4_9BACI</name>
<dbReference type="PROSITE" id="PS51061">
    <property type="entry name" value="R3H"/>
    <property type="match status" value="1"/>
</dbReference>
<dbReference type="Gene3D" id="3.30.30.80">
    <property type="entry name" value="probable RNA-binding protein from clostridium symbiosum atcc 14940"/>
    <property type="match status" value="1"/>
</dbReference>
<proteinExistence type="inferred from homology"/>
<reference evidence="9" key="1">
    <citation type="submission" date="2016-04" db="EMBL/GenBank/DDBJ databases">
        <authorList>
            <person name="Lyu Z."/>
            <person name="Lyu W."/>
        </authorList>
    </citation>
    <scope>NUCLEOTIDE SEQUENCE [LARGE SCALE GENOMIC DNA]</scope>
    <source>
        <strain evidence="9">C44</strain>
    </source>
</reference>
<dbReference type="PANTHER" id="PTHR35800">
    <property type="entry name" value="PROTEIN JAG"/>
    <property type="match status" value="1"/>
</dbReference>
<dbReference type="PANTHER" id="PTHR35800:SF1">
    <property type="entry name" value="RNA-BINDING PROTEIN KHPB"/>
    <property type="match status" value="1"/>
</dbReference>
<dbReference type="GO" id="GO:0005737">
    <property type="term" value="C:cytoplasm"/>
    <property type="evidence" value="ECO:0007669"/>
    <property type="project" value="UniProtKB-SubCell"/>
</dbReference>
<dbReference type="Pfam" id="PF14804">
    <property type="entry name" value="Jag_N"/>
    <property type="match status" value="1"/>
</dbReference>
<dbReference type="InterPro" id="IPR032782">
    <property type="entry name" value="KhpB_N"/>
</dbReference>
<evidence type="ECO:0000256" key="4">
    <source>
        <dbReference type="ARBA" id="ARBA00023186"/>
    </source>
</evidence>
<dbReference type="GO" id="GO:0071555">
    <property type="term" value="P:cell wall organization"/>
    <property type="evidence" value="ECO:0007669"/>
    <property type="project" value="UniProtKB-KW"/>
</dbReference>
<keyword evidence="1 6" id="KW-0963">Cytoplasm</keyword>